<dbReference type="Gene3D" id="3.90.700.10">
    <property type="entry name" value="Succinate dehydrogenase/fumarate reductase flavoprotein, catalytic domain"/>
    <property type="match status" value="1"/>
</dbReference>
<comment type="caution">
    <text evidence="7">The sequence shown here is derived from an EMBL/GenBank/DDBJ whole genome shotgun (WGS) entry which is preliminary data.</text>
</comment>
<evidence type="ECO:0000256" key="1">
    <source>
        <dbReference type="ARBA" id="ARBA00001974"/>
    </source>
</evidence>
<dbReference type="PRINTS" id="PR00411">
    <property type="entry name" value="PNDRDTASEI"/>
</dbReference>
<evidence type="ECO:0000313" key="7">
    <source>
        <dbReference type="EMBL" id="MFC7405748.1"/>
    </source>
</evidence>
<sequence length="546" mass="58491">MGPHRTTLSRLSHHQGRARTPVQGVRPPNDRRGRTLTPRRDRHTAPPRGETFETDVAVVGAGAAGVAAGIEARDAGARVVVIEQFDAAGGTAIISGGGCLVVDTPLQQQSEIEDGPELAIADWLAWGGPTVDADWARFYVEHSLHDVYHWAETHGIRWIGLSHHEGNTVPRWTRPKNGGLGMMRALIAAFDERGGKLLTSTKVRRLLVEDGRVCGLEGRRGEDVPIRIRARAVVVATGGFASNLEMVLTERPDLARERILLGSGRGATGSGHRLVAAAGGASCHMDNIWFYVHATPDPRDTSEHRGFVFRKVPGNVWVNQRGERFHNEALSGGKSALPALLAQRPRHCWAVLDSAMAKSLEIADPYYQTGDVSSRERVNELLETSPHIKKGHTLEQLAIATGMPTAVFAQTITRYNSFFAAALERDPDHGKPLAGCSPLGVAPYYAIQMFPLARKTLGGVRTDLRCRVLDEKSEPIAGLYAAGEVAGMAGGHINGAAALEGTMLGPSLFSGRVAGGWAAKQAGVGRGFVGTPAVSPRRSRSTDGPV</sequence>
<dbReference type="SUPFAM" id="SSF56425">
    <property type="entry name" value="Succinate dehydrogenase/fumarate reductase flavoprotein, catalytic domain"/>
    <property type="match status" value="1"/>
</dbReference>
<name>A0ABW2QB99_9MICO</name>
<evidence type="ECO:0000313" key="8">
    <source>
        <dbReference type="Proteomes" id="UP001596455"/>
    </source>
</evidence>
<comment type="cofactor">
    <cofactor evidence="1">
        <name>FAD</name>
        <dbReference type="ChEBI" id="CHEBI:57692"/>
    </cofactor>
</comment>
<accession>A0ABW2QB99</accession>
<dbReference type="InterPro" id="IPR003953">
    <property type="entry name" value="FAD-dep_OxRdtase_2_FAD-bd"/>
</dbReference>
<dbReference type="Gene3D" id="3.50.50.60">
    <property type="entry name" value="FAD/NAD(P)-binding domain"/>
    <property type="match status" value="1"/>
</dbReference>
<gene>
    <name evidence="7" type="ORF">ACFQQL_11560</name>
</gene>
<proteinExistence type="predicted"/>
<feature type="domain" description="FAD-dependent oxidoreductase 2 FAD-binding" evidence="6">
    <location>
        <begin position="55"/>
        <end position="503"/>
    </location>
</feature>
<dbReference type="Pfam" id="PF00890">
    <property type="entry name" value="FAD_binding_2"/>
    <property type="match status" value="1"/>
</dbReference>
<dbReference type="InterPro" id="IPR036188">
    <property type="entry name" value="FAD/NAD-bd_sf"/>
</dbReference>
<evidence type="ECO:0000256" key="3">
    <source>
        <dbReference type="ARBA" id="ARBA00022827"/>
    </source>
</evidence>
<protein>
    <submittedName>
        <fullName evidence="7">FAD-dependent oxidoreductase</fullName>
    </submittedName>
</protein>
<keyword evidence="3" id="KW-0274">FAD</keyword>
<dbReference type="InterPro" id="IPR027477">
    <property type="entry name" value="Succ_DH/fumarate_Rdtase_cat_sf"/>
</dbReference>
<evidence type="ECO:0000256" key="2">
    <source>
        <dbReference type="ARBA" id="ARBA00022630"/>
    </source>
</evidence>
<dbReference type="PANTHER" id="PTHR43400:SF10">
    <property type="entry name" value="3-OXOSTEROID 1-DEHYDROGENASE"/>
    <property type="match status" value="1"/>
</dbReference>
<dbReference type="PANTHER" id="PTHR43400">
    <property type="entry name" value="FUMARATE REDUCTASE"/>
    <property type="match status" value="1"/>
</dbReference>
<feature type="compositionally biased region" description="Polar residues" evidence="5">
    <location>
        <begin position="1"/>
        <end position="10"/>
    </location>
</feature>
<evidence type="ECO:0000259" key="6">
    <source>
        <dbReference type="Pfam" id="PF00890"/>
    </source>
</evidence>
<evidence type="ECO:0000256" key="4">
    <source>
        <dbReference type="ARBA" id="ARBA00023002"/>
    </source>
</evidence>
<reference evidence="8" key="1">
    <citation type="journal article" date="2019" name="Int. J. Syst. Evol. Microbiol.">
        <title>The Global Catalogue of Microorganisms (GCM) 10K type strain sequencing project: providing services to taxonomists for standard genome sequencing and annotation.</title>
        <authorList>
            <consortium name="The Broad Institute Genomics Platform"/>
            <consortium name="The Broad Institute Genome Sequencing Center for Infectious Disease"/>
            <person name="Wu L."/>
            <person name="Ma J."/>
        </authorList>
    </citation>
    <scope>NUCLEOTIDE SEQUENCE [LARGE SCALE GENOMIC DNA]</scope>
    <source>
        <strain evidence="8">JCM 1490</strain>
    </source>
</reference>
<keyword evidence="8" id="KW-1185">Reference proteome</keyword>
<feature type="region of interest" description="Disordered" evidence="5">
    <location>
        <begin position="1"/>
        <end position="50"/>
    </location>
</feature>
<dbReference type="InterPro" id="IPR050315">
    <property type="entry name" value="FAD-oxidoreductase_2"/>
</dbReference>
<dbReference type="SUPFAM" id="SSF51905">
    <property type="entry name" value="FAD/NAD(P)-binding domain"/>
    <property type="match status" value="1"/>
</dbReference>
<keyword evidence="2" id="KW-0285">Flavoprotein</keyword>
<evidence type="ECO:0000256" key="5">
    <source>
        <dbReference type="SAM" id="MobiDB-lite"/>
    </source>
</evidence>
<dbReference type="Proteomes" id="UP001596455">
    <property type="component" value="Unassembled WGS sequence"/>
</dbReference>
<keyword evidence="4" id="KW-0560">Oxidoreductase</keyword>
<organism evidence="7 8">
    <name type="scientific">Georgenia alba</name>
    <dbReference type="NCBI Taxonomy" id="2233858"/>
    <lineage>
        <taxon>Bacteria</taxon>
        <taxon>Bacillati</taxon>
        <taxon>Actinomycetota</taxon>
        <taxon>Actinomycetes</taxon>
        <taxon>Micrococcales</taxon>
        <taxon>Bogoriellaceae</taxon>
        <taxon>Georgenia</taxon>
    </lineage>
</organism>
<dbReference type="EMBL" id="JBHTCQ010000002">
    <property type="protein sequence ID" value="MFC7405748.1"/>
    <property type="molecule type" value="Genomic_DNA"/>
</dbReference>
<dbReference type="RefSeq" id="WP_382394467.1">
    <property type="nucleotide sequence ID" value="NZ_JBHTCQ010000002.1"/>
</dbReference>